<dbReference type="InterPro" id="IPR000238">
    <property type="entry name" value="RbfA"/>
</dbReference>
<comment type="caution">
    <text evidence="3">The sequence shown here is derived from an EMBL/GenBank/DDBJ whole genome shotgun (WGS) entry which is preliminary data.</text>
</comment>
<dbReference type="NCBIfam" id="TIGR00082">
    <property type="entry name" value="rbfA"/>
    <property type="match status" value="1"/>
</dbReference>
<dbReference type="PANTHER" id="PTHR33515">
    <property type="entry name" value="RIBOSOME-BINDING FACTOR A, CHLOROPLASTIC-RELATED"/>
    <property type="match status" value="1"/>
</dbReference>
<comment type="subcellular location">
    <subcellularLocation>
        <location evidence="2">Cytoplasm</location>
    </subcellularLocation>
</comment>
<name>A0ABS5VVJ4_9BACT</name>
<dbReference type="InterPro" id="IPR023799">
    <property type="entry name" value="RbfA_dom_sf"/>
</dbReference>
<dbReference type="InterPro" id="IPR015946">
    <property type="entry name" value="KH_dom-like_a/b"/>
</dbReference>
<organism evidence="3 4">
    <name type="scientific">Chryseosolibacter indicus</name>
    <dbReference type="NCBI Taxonomy" id="2782351"/>
    <lineage>
        <taxon>Bacteria</taxon>
        <taxon>Pseudomonadati</taxon>
        <taxon>Bacteroidota</taxon>
        <taxon>Cytophagia</taxon>
        <taxon>Cytophagales</taxon>
        <taxon>Chryseotaleaceae</taxon>
        <taxon>Chryseosolibacter</taxon>
    </lineage>
</organism>
<dbReference type="Gene3D" id="3.30.300.20">
    <property type="match status" value="1"/>
</dbReference>
<keyword evidence="2" id="KW-0963">Cytoplasm</keyword>
<sequence>MAGTTRQQKFSRLIQKELSEIFQRDKRGVLDNAFITITDVKVSADLGLAKIYVSMMLTKDKDKVLEKINVNKKEIRKALGEKIGKQVRIVPELVFYIDEVEETAERIENIIKNLNIPPETKV</sequence>
<comment type="similarity">
    <text evidence="2">Belongs to the RbfA family.</text>
</comment>
<dbReference type="Pfam" id="PF02033">
    <property type="entry name" value="RBFA"/>
    <property type="match status" value="1"/>
</dbReference>
<comment type="function">
    <text evidence="2">One of several proteins that assist in the late maturation steps of the functional core of the 30S ribosomal subunit. Associates with free 30S ribosomal subunits (but not with 30S subunits that are part of 70S ribosomes or polysomes). Required for efficient processing of 16S rRNA. May interact with the 5'-terminal helix region of 16S rRNA.</text>
</comment>
<evidence type="ECO:0000313" key="4">
    <source>
        <dbReference type="Proteomes" id="UP000772618"/>
    </source>
</evidence>
<dbReference type="SUPFAM" id="SSF89919">
    <property type="entry name" value="Ribosome-binding factor A, RbfA"/>
    <property type="match status" value="1"/>
</dbReference>
<evidence type="ECO:0000313" key="3">
    <source>
        <dbReference type="EMBL" id="MBT1705445.1"/>
    </source>
</evidence>
<dbReference type="EMBL" id="JAHESD010000056">
    <property type="protein sequence ID" value="MBT1705445.1"/>
    <property type="molecule type" value="Genomic_DNA"/>
</dbReference>
<comment type="subunit">
    <text evidence="2">Monomer. Binds 30S ribosomal subunits, but not 50S ribosomal subunits or 70S ribosomes.</text>
</comment>
<dbReference type="PANTHER" id="PTHR33515:SF1">
    <property type="entry name" value="RIBOSOME-BINDING FACTOR A, CHLOROPLASTIC-RELATED"/>
    <property type="match status" value="1"/>
</dbReference>
<keyword evidence="4" id="KW-1185">Reference proteome</keyword>
<gene>
    <name evidence="2 3" type="primary">rbfA</name>
    <name evidence="3" type="ORF">KK060_19295</name>
</gene>
<dbReference type="RefSeq" id="WP_254155392.1">
    <property type="nucleotide sequence ID" value="NZ_JAHESD010000056.1"/>
</dbReference>
<reference evidence="3 4" key="1">
    <citation type="submission" date="2021-05" db="EMBL/GenBank/DDBJ databases">
        <title>A Polyphasic approach of four new species of the genus Ohtaekwangia: Ohtaekwangia histidinii sp. nov., Ohtaekwangia cretensis sp. nov., Ohtaekwangia indiensis sp. nov., Ohtaekwangia reichenbachii sp. nov. from diverse environment.</title>
        <authorList>
            <person name="Octaviana S."/>
        </authorList>
    </citation>
    <scope>NUCLEOTIDE SEQUENCE [LARGE SCALE GENOMIC DNA]</scope>
    <source>
        <strain evidence="3 4">PWU20</strain>
    </source>
</reference>
<dbReference type="HAMAP" id="MF_00003">
    <property type="entry name" value="RbfA"/>
    <property type="match status" value="1"/>
</dbReference>
<evidence type="ECO:0000256" key="1">
    <source>
        <dbReference type="ARBA" id="ARBA00022517"/>
    </source>
</evidence>
<accession>A0ABS5VVJ4</accession>
<keyword evidence="1 2" id="KW-0690">Ribosome biogenesis</keyword>
<proteinExistence type="inferred from homology"/>
<evidence type="ECO:0000256" key="2">
    <source>
        <dbReference type="HAMAP-Rule" id="MF_00003"/>
    </source>
</evidence>
<protein>
    <recommendedName>
        <fullName evidence="2">Ribosome-binding factor A</fullName>
    </recommendedName>
</protein>
<dbReference type="Proteomes" id="UP000772618">
    <property type="component" value="Unassembled WGS sequence"/>
</dbReference>